<dbReference type="PANTHER" id="PTHR34216">
    <property type="match status" value="1"/>
</dbReference>
<name>A0A5J5K348_9ACTN</name>
<feature type="domain" description="NodB homology" evidence="4">
    <location>
        <begin position="137"/>
        <end position="356"/>
    </location>
</feature>
<dbReference type="InterPro" id="IPR051398">
    <property type="entry name" value="Polysacch_Deacetylase"/>
</dbReference>
<dbReference type="Pfam" id="PF01522">
    <property type="entry name" value="Polysacc_deac_1"/>
    <property type="match status" value="1"/>
</dbReference>
<dbReference type="RefSeq" id="WP_138459850.1">
    <property type="nucleotide sequence ID" value="NZ_VYTZ01000004.1"/>
</dbReference>
<dbReference type="InterPro" id="IPR011330">
    <property type="entry name" value="Glyco_hydro/deAcase_b/a-brl"/>
</dbReference>
<feature type="signal peptide" evidence="3">
    <location>
        <begin position="1"/>
        <end position="21"/>
    </location>
</feature>
<comment type="subcellular location">
    <subcellularLocation>
        <location evidence="1">Secreted</location>
    </subcellularLocation>
</comment>
<dbReference type="Proteomes" id="UP000327011">
    <property type="component" value="Unassembled WGS sequence"/>
</dbReference>
<gene>
    <name evidence="5" type="ORF">F5972_11365</name>
</gene>
<feature type="chain" id="PRO_5039322848" evidence="3">
    <location>
        <begin position="22"/>
        <end position="356"/>
    </location>
</feature>
<evidence type="ECO:0000313" key="6">
    <source>
        <dbReference type="Proteomes" id="UP000327011"/>
    </source>
</evidence>
<dbReference type="SUPFAM" id="SSF88713">
    <property type="entry name" value="Glycoside hydrolase/deacetylase"/>
    <property type="match status" value="1"/>
</dbReference>
<dbReference type="GO" id="GO:0005576">
    <property type="term" value="C:extracellular region"/>
    <property type="evidence" value="ECO:0007669"/>
    <property type="project" value="UniProtKB-SubCell"/>
</dbReference>
<reference evidence="5 6" key="1">
    <citation type="submission" date="2019-09" db="EMBL/GenBank/DDBJ databases">
        <title>Screening of Novel Bioactive Compounds from Soil-Associated.</title>
        <authorList>
            <person name="Gong X."/>
        </authorList>
    </citation>
    <scope>NUCLEOTIDE SEQUENCE [LARGE SCALE GENOMIC DNA]</scope>
    <source>
        <strain evidence="5 6">Gxj-6</strain>
    </source>
</reference>
<keyword evidence="2 3" id="KW-0732">Signal</keyword>
<proteinExistence type="predicted"/>
<dbReference type="Gene3D" id="3.20.20.370">
    <property type="entry name" value="Glycoside hydrolase/deacetylase"/>
    <property type="match status" value="1"/>
</dbReference>
<dbReference type="PROSITE" id="PS51257">
    <property type="entry name" value="PROKAR_LIPOPROTEIN"/>
    <property type="match status" value="1"/>
</dbReference>
<dbReference type="GO" id="GO:0016810">
    <property type="term" value="F:hydrolase activity, acting on carbon-nitrogen (but not peptide) bonds"/>
    <property type="evidence" value="ECO:0007669"/>
    <property type="project" value="InterPro"/>
</dbReference>
<keyword evidence="6" id="KW-1185">Reference proteome</keyword>
<dbReference type="AlphaFoldDB" id="A0A5J5K348"/>
<evidence type="ECO:0000259" key="4">
    <source>
        <dbReference type="PROSITE" id="PS51677"/>
    </source>
</evidence>
<evidence type="ECO:0000313" key="5">
    <source>
        <dbReference type="EMBL" id="KAA9378837.1"/>
    </source>
</evidence>
<sequence length="356" mass="38540">MGRFRIAGVVAALVGVAGASATLSGCATGGGKHATQAGQAGHQRNKVANEAALRKSEMAAAAQVKANELGQIPVIMYHRIVQNPPPGDDRSPKDFRDELERLAAEDYVPITAAEYVTGKIDIPAGKHPVVLTFDDSSPAQLTLDGMGNPAPDCAIGILMDVAKKHPGFRPVATMYVIKDLFGKARPEEQIQVLQWLKDHNFDIGNHTRDHLNLLGKPKDEVEKQIVAGQTLITSLIKTPPVTLALPYGNQPHEKKWALQGASGGVRYDYKGVFLAGYTPAPSPFTKDFDPLSIPRIRSKENKVGDCKKFCSMAWLDWLKANPTDRYTSDGNAKTVAFPKFKAAFVAPAFKTSVLPY</sequence>
<protein>
    <submittedName>
        <fullName evidence="5">Polysaccharide deacetylase family protein</fullName>
    </submittedName>
</protein>
<comment type="caution">
    <text evidence="5">The sequence shown here is derived from an EMBL/GenBank/DDBJ whole genome shotgun (WGS) entry which is preliminary data.</text>
</comment>
<dbReference type="PANTHER" id="PTHR34216:SF3">
    <property type="entry name" value="POLY-BETA-1,6-N-ACETYL-D-GLUCOSAMINE N-DEACETYLASE"/>
    <property type="match status" value="1"/>
</dbReference>
<organism evidence="5 6">
    <name type="scientific">Microbispora cellulosiformans</name>
    <dbReference type="NCBI Taxonomy" id="2614688"/>
    <lineage>
        <taxon>Bacteria</taxon>
        <taxon>Bacillati</taxon>
        <taxon>Actinomycetota</taxon>
        <taxon>Actinomycetes</taxon>
        <taxon>Streptosporangiales</taxon>
        <taxon>Streptosporangiaceae</taxon>
        <taxon>Microbispora</taxon>
    </lineage>
</organism>
<dbReference type="GO" id="GO:0005975">
    <property type="term" value="P:carbohydrate metabolic process"/>
    <property type="evidence" value="ECO:0007669"/>
    <property type="project" value="InterPro"/>
</dbReference>
<evidence type="ECO:0000256" key="2">
    <source>
        <dbReference type="ARBA" id="ARBA00022729"/>
    </source>
</evidence>
<dbReference type="EMBL" id="VYTZ01000004">
    <property type="protein sequence ID" value="KAA9378837.1"/>
    <property type="molecule type" value="Genomic_DNA"/>
</dbReference>
<evidence type="ECO:0000256" key="1">
    <source>
        <dbReference type="ARBA" id="ARBA00004613"/>
    </source>
</evidence>
<accession>A0A5J5K348</accession>
<dbReference type="InterPro" id="IPR002509">
    <property type="entry name" value="NODB_dom"/>
</dbReference>
<evidence type="ECO:0000256" key="3">
    <source>
        <dbReference type="SAM" id="SignalP"/>
    </source>
</evidence>
<dbReference type="PROSITE" id="PS51677">
    <property type="entry name" value="NODB"/>
    <property type="match status" value="1"/>
</dbReference>